<keyword evidence="2" id="KW-0963">Cytoplasm</keyword>
<feature type="domain" description="EF-hand" evidence="10">
    <location>
        <begin position="607"/>
        <end position="642"/>
    </location>
</feature>
<keyword evidence="5" id="KW-0282">Flagellum</keyword>
<dbReference type="SMART" id="SM00676">
    <property type="entry name" value="DM10"/>
    <property type="match status" value="3"/>
</dbReference>
<keyword evidence="4" id="KW-0106">Calcium</keyword>
<dbReference type="GO" id="GO:0007052">
    <property type="term" value="P:mitotic spindle organization"/>
    <property type="evidence" value="ECO:0007669"/>
    <property type="project" value="TreeGrafter"/>
</dbReference>
<dbReference type="Pfam" id="PF06565">
    <property type="entry name" value="DM10_dom"/>
    <property type="match status" value="3"/>
</dbReference>
<keyword evidence="6" id="KW-0969">Cilium</keyword>
<dbReference type="CDD" id="cd00051">
    <property type="entry name" value="EFh"/>
    <property type="match status" value="1"/>
</dbReference>
<dbReference type="PROSITE" id="PS51336">
    <property type="entry name" value="DM10"/>
    <property type="match status" value="3"/>
</dbReference>
<dbReference type="PhylomeDB" id="A0A0G4HB78"/>
<dbReference type="GO" id="GO:0072686">
    <property type="term" value="C:mitotic spindle"/>
    <property type="evidence" value="ECO:0007669"/>
    <property type="project" value="TreeGrafter"/>
</dbReference>
<evidence type="ECO:0000259" key="11">
    <source>
        <dbReference type="PROSITE" id="PS51336"/>
    </source>
</evidence>
<dbReference type="SUPFAM" id="SSF47473">
    <property type="entry name" value="EF-hand"/>
    <property type="match status" value="1"/>
</dbReference>
<evidence type="ECO:0000256" key="5">
    <source>
        <dbReference type="ARBA" id="ARBA00022846"/>
    </source>
</evidence>
<feature type="domain" description="DM10" evidence="11">
    <location>
        <begin position="105"/>
        <end position="217"/>
    </location>
</feature>
<dbReference type="Pfam" id="PF13499">
    <property type="entry name" value="EF-hand_7"/>
    <property type="match status" value="1"/>
</dbReference>
<evidence type="ECO:0000256" key="8">
    <source>
        <dbReference type="ARBA" id="ARBA00023273"/>
    </source>
</evidence>
<dbReference type="EMBL" id="CDMZ01002191">
    <property type="protein sequence ID" value="CEM41216.1"/>
    <property type="molecule type" value="Genomic_DNA"/>
</dbReference>
<dbReference type="PROSITE" id="PS00018">
    <property type="entry name" value="EF_HAND_1"/>
    <property type="match status" value="1"/>
</dbReference>
<dbReference type="PANTHER" id="PTHR12086:SF9">
    <property type="entry name" value="EF-HAND DOMAIN-CONTAINING PROTEIN 1"/>
    <property type="match status" value="1"/>
</dbReference>
<evidence type="ECO:0000259" key="10">
    <source>
        <dbReference type="PROSITE" id="PS50222"/>
    </source>
</evidence>
<dbReference type="PANTHER" id="PTHR12086">
    <property type="entry name" value="EF-HAND DOMAIN C-TERMINAL CONTAINING PROTEIN"/>
    <property type="match status" value="1"/>
</dbReference>
<dbReference type="InterPro" id="IPR006602">
    <property type="entry name" value="DM10_dom"/>
</dbReference>
<dbReference type="PROSITE" id="PS50222">
    <property type="entry name" value="EF_HAND_2"/>
    <property type="match status" value="1"/>
</dbReference>
<dbReference type="InterPro" id="IPR002048">
    <property type="entry name" value="EF_hand_dom"/>
</dbReference>
<feature type="region of interest" description="Disordered" evidence="9">
    <location>
        <begin position="406"/>
        <end position="425"/>
    </location>
</feature>
<evidence type="ECO:0000256" key="4">
    <source>
        <dbReference type="ARBA" id="ARBA00022837"/>
    </source>
</evidence>
<name>A0A0G4HB78_9ALVE</name>
<gene>
    <name evidence="12" type="ORF">Cvel_25889</name>
</gene>
<dbReference type="GO" id="GO:0005930">
    <property type="term" value="C:axoneme"/>
    <property type="evidence" value="ECO:0007669"/>
    <property type="project" value="TreeGrafter"/>
</dbReference>
<evidence type="ECO:0008006" key="13">
    <source>
        <dbReference type="Google" id="ProtNLM"/>
    </source>
</evidence>
<protein>
    <recommendedName>
        <fullName evidence="13">Calmodulin</fullName>
    </recommendedName>
</protein>
<dbReference type="GO" id="GO:0005509">
    <property type="term" value="F:calcium ion binding"/>
    <property type="evidence" value="ECO:0007669"/>
    <property type="project" value="InterPro"/>
</dbReference>
<evidence type="ECO:0000256" key="9">
    <source>
        <dbReference type="SAM" id="MobiDB-lite"/>
    </source>
</evidence>
<accession>A0A0G4HB78</accession>
<evidence type="ECO:0000256" key="7">
    <source>
        <dbReference type="ARBA" id="ARBA00023212"/>
    </source>
</evidence>
<evidence type="ECO:0000256" key="2">
    <source>
        <dbReference type="ARBA" id="ARBA00022490"/>
    </source>
</evidence>
<evidence type="ECO:0000313" key="12">
    <source>
        <dbReference type="EMBL" id="CEM41216.1"/>
    </source>
</evidence>
<dbReference type="Gene3D" id="1.10.238.10">
    <property type="entry name" value="EF-hand"/>
    <property type="match status" value="1"/>
</dbReference>
<organism evidence="12">
    <name type="scientific">Chromera velia CCMP2878</name>
    <dbReference type="NCBI Taxonomy" id="1169474"/>
    <lineage>
        <taxon>Eukaryota</taxon>
        <taxon>Sar</taxon>
        <taxon>Alveolata</taxon>
        <taxon>Colpodellida</taxon>
        <taxon>Chromeraceae</taxon>
        <taxon>Chromera</taxon>
    </lineage>
</organism>
<dbReference type="InterPro" id="IPR011992">
    <property type="entry name" value="EF-hand-dom_pair"/>
</dbReference>
<keyword evidence="3" id="KW-0677">Repeat</keyword>
<evidence type="ECO:0000256" key="1">
    <source>
        <dbReference type="ARBA" id="ARBA00004611"/>
    </source>
</evidence>
<proteinExistence type="predicted"/>
<dbReference type="AlphaFoldDB" id="A0A0G4HB78"/>
<dbReference type="GO" id="GO:0043014">
    <property type="term" value="F:alpha-tubulin binding"/>
    <property type="evidence" value="ECO:0007669"/>
    <property type="project" value="TreeGrafter"/>
</dbReference>
<evidence type="ECO:0000256" key="6">
    <source>
        <dbReference type="ARBA" id="ARBA00023069"/>
    </source>
</evidence>
<keyword evidence="8" id="KW-0966">Cell projection</keyword>
<sequence>MVLTTDFSTDTGLPANTLPNLPGFTQSVPRSSFHKKQTWGFTGGSSNRTRVEFKEGLTHDKPKLVTVTKESTPWRDGSLPCSTTRAAFPVTEKDTVQHPTWRAFEHQTLRFFGYFKEHVDESPVENHRVRRLILYYHLEDDTIEVLEPRVDNAGSPQGTLVRRHRVPHTKTGDLKTKDGKYVCQEDLVIGKTVSLYGKEIQLVDCDQFTRQWYESQGKVKQPASSECPPDEAVQSRLKAEQRNPLMPMTYEKRYREQMLGGGHLNVGMQQFMEYDKKVCRFWAVLDETAEPVFERRLFEIFFFLADDNVEVREVLQTNSGRDGLGFSVWFRKGKLLKDGMVPSDTAAPNQNKSDPLQVEDFKVGAKVRLLSREFFIVDADPFTRQYFQEEKGEKLQAKIDFNIKTPAWPKDPVPPPTGYGSEEDSMGSLHRLIPVPPKKDVKKAMSLGGRNKALTFKAVLISAYPEDADRAFIVTFYPNTDETQVHEETVRNSGFSGGRFLQRGHHLNGETGQRFKESDFRVGNEVTIRSAKFLLTEMDERTRRIVENIPPDYPCIDLKTVIERIRSAVREKHTTVKDMFRHMDSDCTAVITKEAFENLLWRLGFDVGEQEVLTVMRHFDANQDGMVSYNEFCDVALDRDVVGAMLDSHAKVRLRITPDDTYAEVVKETRESLEEAAKIRGAVRHIQGVLSEKANIRTRLLKEFQHLTTSSVVNVALIQKAFAALGVEISEGDTYRLLSFVLPHSPPDAVNPAAFVQSIFTTFHDLPKDR</sequence>
<dbReference type="Gene3D" id="2.30.29.170">
    <property type="match status" value="3"/>
</dbReference>
<reference evidence="12" key="1">
    <citation type="submission" date="2014-11" db="EMBL/GenBank/DDBJ databases">
        <authorList>
            <person name="Otto D Thomas"/>
            <person name="Naeem Raeece"/>
        </authorList>
    </citation>
    <scope>NUCLEOTIDE SEQUENCE</scope>
</reference>
<dbReference type="GO" id="GO:0060285">
    <property type="term" value="P:cilium-dependent cell motility"/>
    <property type="evidence" value="ECO:0007669"/>
    <property type="project" value="TreeGrafter"/>
</dbReference>
<dbReference type="InterPro" id="IPR018247">
    <property type="entry name" value="EF_Hand_1_Ca_BS"/>
</dbReference>
<dbReference type="InterPro" id="IPR040193">
    <property type="entry name" value="EFHC1/EFHC2/EFHB"/>
</dbReference>
<dbReference type="SMART" id="SM00054">
    <property type="entry name" value="EFh"/>
    <property type="match status" value="2"/>
</dbReference>
<keyword evidence="7" id="KW-0206">Cytoskeleton</keyword>
<feature type="domain" description="DM10" evidence="11">
    <location>
        <begin position="450"/>
        <end position="550"/>
    </location>
</feature>
<comment type="subcellular location">
    <subcellularLocation>
        <location evidence="1">Cytoplasm</location>
        <location evidence="1">Cytoskeleton</location>
        <location evidence="1">Flagellum axoneme</location>
    </subcellularLocation>
</comment>
<dbReference type="FunFam" id="2.30.29.170:FF:000004">
    <property type="entry name" value="EF-hand domain containing 2"/>
    <property type="match status" value="1"/>
</dbReference>
<dbReference type="GO" id="GO:0000281">
    <property type="term" value="P:mitotic cytokinesis"/>
    <property type="evidence" value="ECO:0007669"/>
    <property type="project" value="TreeGrafter"/>
</dbReference>
<feature type="domain" description="DM10" evidence="11">
    <location>
        <begin position="275"/>
        <end position="391"/>
    </location>
</feature>
<evidence type="ECO:0000256" key="3">
    <source>
        <dbReference type="ARBA" id="ARBA00022737"/>
    </source>
</evidence>
<dbReference type="VEuPathDB" id="CryptoDB:Cvel_25889"/>